<comment type="caution">
    <text evidence="2">The sequence shown here is derived from an EMBL/GenBank/DDBJ whole genome shotgun (WGS) entry which is preliminary data.</text>
</comment>
<gene>
    <name evidence="2" type="ORF">JRQ81_017167</name>
</gene>
<dbReference type="Proteomes" id="UP001142489">
    <property type="component" value="Unassembled WGS sequence"/>
</dbReference>
<sequence length="207" mass="22480">MVPGQEEGGGDAAAVLATGGEETLWEGDVPLPGAQEGDEGARQDQEPCRGCPVHDMGEADAPPAGDDDDNACARCCCCCRCLRRSLPWRRATPDVNKRLKKGNRISACVKQAQNRKEIEEASAVKGGARKVANREDGEQRSRQLVGGGIEYLHIKIISSPGIPKLSLFQQCNDCGYRGEERSYSLLLLNKKEFKTRQSAASYLEVSE</sequence>
<dbReference type="AlphaFoldDB" id="A0A9Q1B025"/>
<protein>
    <submittedName>
        <fullName evidence="2">Uncharacterized protein</fullName>
    </submittedName>
</protein>
<proteinExistence type="predicted"/>
<accession>A0A9Q1B025</accession>
<feature type="region of interest" description="Disordered" evidence="1">
    <location>
        <begin position="1"/>
        <end position="54"/>
    </location>
</feature>
<feature type="compositionally biased region" description="Gly residues" evidence="1">
    <location>
        <begin position="1"/>
        <end position="11"/>
    </location>
</feature>
<name>A0A9Q1B025_9SAUR</name>
<organism evidence="2 3">
    <name type="scientific">Phrynocephalus forsythii</name>
    <dbReference type="NCBI Taxonomy" id="171643"/>
    <lineage>
        <taxon>Eukaryota</taxon>
        <taxon>Metazoa</taxon>
        <taxon>Chordata</taxon>
        <taxon>Craniata</taxon>
        <taxon>Vertebrata</taxon>
        <taxon>Euteleostomi</taxon>
        <taxon>Lepidosauria</taxon>
        <taxon>Squamata</taxon>
        <taxon>Bifurcata</taxon>
        <taxon>Unidentata</taxon>
        <taxon>Episquamata</taxon>
        <taxon>Toxicofera</taxon>
        <taxon>Iguania</taxon>
        <taxon>Acrodonta</taxon>
        <taxon>Agamidae</taxon>
        <taxon>Agaminae</taxon>
        <taxon>Phrynocephalus</taxon>
    </lineage>
</organism>
<keyword evidence="3" id="KW-1185">Reference proteome</keyword>
<evidence type="ECO:0000256" key="1">
    <source>
        <dbReference type="SAM" id="MobiDB-lite"/>
    </source>
</evidence>
<evidence type="ECO:0000313" key="3">
    <source>
        <dbReference type="Proteomes" id="UP001142489"/>
    </source>
</evidence>
<reference evidence="2" key="1">
    <citation type="journal article" date="2023" name="DNA Res.">
        <title>Chromosome-level genome assembly of Phrynocephalus forsythii using third-generation DNA sequencing and Hi-C analysis.</title>
        <authorList>
            <person name="Qi Y."/>
            <person name="Zhao W."/>
            <person name="Zhao Y."/>
            <person name="Niu C."/>
            <person name="Cao S."/>
            <person name="Zhang Y."/>
        </authorList>
    </citation>
    <scope>NUCLEOTIDE SEQUENCE</scope>
    <source>
        <tissue evidence="2">Muscle</tissue>
    </source>
</reference>
<dbReference type="EMBL" id="JAPFRF010000008">
    <property type="protein sequence ID" value="KAJ7324147.1"/>
    <property type="molecule type" value="Genomic_DNA"/>
</dbReference>
<evidence type="ECO:0000313" key="2">
    <source>
        <dbReference type="EMBL" id="KAJ7324147.1"/>
    </source>
</evidence>